<dbReference type="AlphaFoldDB" id="A0A1I6H0K4"/>
<protein>
    <submittedName>
        <fullName evidence="5">DNA repair photolyase</fullName>
    </submittedName>
</protein>
<dbReference type="InterPro" id="IPR058240">
    <property type="entry name" value="rSAM_sf"/>
</dbReference>
<evidence type="ECO:0000313" key="6">
    <source>
        <dbReference type="Proteomes" id="UP000199658"/>
    </source>
</evidence>
<dbReference type="PANTHER" id="PTHR43432:SF3">
    <property type="entry name" value="SLR0285 PROTEIN"/>
    <property type="match status" value="1"/>
</dbReference>
<keyword evidence="2" id="KW-0408">Iron</keyword>
<dbReference type="Gene3D" id="3.80.30.30">
    <property type="match status" value="1"/>
</dbReference>
<dbReference type="SFLD" id="SFLDG01084">
    <property type="entry name" value="Uncharacterised_Radical_SAM_Su"/>
    <property type="match status" value="1"/>
</dbReference>
<dbReference type="GO" id="GO:0046872">
    <property type="term" value="F:metal ion binding"/>
    <property type="evidence" value="ECO:0007669"/>
    <property type="project" value="UniProtKB-KW"/>
</dbReference>
<evidence type="ECO:0000313" key="5">
    <source>
        <dbReference type="EMBL" id="SFR47995.1"/>
    </source>
</evidence>
<dbReference type="STRING" id="670154.SAMN04488002_2270"/>
<evidence type="ECO:0000256" key="1">
    <source>
        <dbReference type="ARBA" id="ARBA00022723"/>
    </source>
</evidence>
<dbReference type="InterPro" id="IPR040086">
    <property type="entry name" value="MJ0683-like"/>
</dbReference>
<dbReference type="PANTHER" id="PTHR43432">
    <property type="entry name" value="SLR0285 PROTEIN"/>
    <property type="match status" value="1"/>
</dbReference>
<keyword evidence="6" id="KW-1185">Reference proteome</keyword>
<dbReference type="CDD" id="cd01335">
    <property type="entry name" value="Radical_SAM"/>
    <property type="match status" value="1"/>
</dbReference>
<dbReference type="EMBL" id="FOYO01000001">
    <property type="protein sequence ID" value="SFR47995.1"/>
    <property type="molecule type" value="Genomic_DNA"/>
</dbReference>
<evidence type="ECO:0000256" key="3">
    <source>
        <dbReference type="ARBA" id="ARBA00023014"/>
    </source>
</evidence>
<dbReference type="SMART" id="SM00729">
    <property type="entry name" value="Elp3"/>
    <property type="match status" value="1"/>
</dbReference>
<evidence type="ECO:0000256" key="2">
    <source>
        <dbReference type="ARBA" id="ARBA00023004"/>
    </source>
</evidence>
<gene>
    <name evidence="5" type="ORF">SAMN04488002_2270</name>
</gene>
<keyword evidence="3" id="KW-0411">Iron-sulfur</keyword>
<dbReference type="InterPro" id="IPR006638">
    <property type="entry name" value="Elp3/MiaA/NifB-like_rSAM"/>
</dbReference>
<reference evidence="6" key="1">
    <citation type="submission" date="2016-10" db="EMBL/GenBank/DDBJ databases">
        <authorList>
            <person name="Varghese N."/>
            <person name="Submissions S."/>
        </authorList>
    </citation>
    <scope>NUCLEOTIDE SEQUENCE [LARGE SCALE GENOMIC DNA]</scope>
    <source>
        <strain evidence="6">DSM 26921</strain>
    </source>
</reference>
<organism evidence="5 6">
    <name type="scientific">Litoreibacter janthinus</name>
    <dbReference type="NCBI Taxonomy" id="670154"/>
    <lineage>
        <taxon>Bacteria</taxon>
        <taxon>Pseudomonadati</taxon>
        <taxon>Pseudomonadota</taxon>
        <taxon>Alphaproteobacteria</taxon>
        <taxon>Rhodobacterales</taxon>
        <taxon>Roseobacteraceae</taxon>
        <taxon>Litoreibacter</taxon>
    </lineage>
</organism>
<proteinExistence type="predicted"/>
<feature type="domain" description="Radical SAM core" evidence="4">
    <location>
        <begin position="78"/>
        <end position="315"/>
    </location>
</feature>
<dbReference type="GO" id="GO:0051536">
    <property type="term" value="F:iron-sulfur cluster binding"/>
    <property type="evidence" value="ECO:0007669"/>
    <property type="project" value="UniProtKB-KW"/>
</dbReference>
<dbReference type="InterPro" id="IPR007197">
    <property type="entry name" value="rSAM"/>
</dbReference>
<sequence>MFHFVRMDKTRSTAIGLERLTGRVKGRGTPRNETGRFEALDRVAFDDGWAEAEDDLPVVRTHVSDERVTKVVTRNTSPDVPFDRSLNPYRGCEHGCTYCFARPSHAFLGLSPGLDFETRLIARPNAAQALERELRRPGYMPDVLAIGTNTDAYQPIEKDRRIMRDVLEVLQRFNHPVAIVTKGSLIERDVDILRDMAALGLATASISITTLDRKLARQMEPRVPPPARRLRTIERLAEAGIPVRVSVAPVIPGLTDHELEAILQAARDAGATAANAIGLRLPREVSELFQDWLARDLPGSADKVMGRVRQMHGGRDYDPSFGHRMRGQGTHADLLRRRFKTACKRFGLAERLPRPRSDLFARPPKAGDQLSLF</sequence>
<dbReference type="GO" id="GO:0016829">
    <property type="term" value="F:lyase activity"/>
    <property type="evidence" value="ECO:0007669"/>
    <property type="project" value="UniProtKB-KW"/>
</dbReference>
<dbReference type="PROSITE" id="PS51918">
    <property type="entry name" value="RADICAL_SAM"/>
    <property type="match status" value="1"/>
</dbReference>
<dbReference type="SUPFAM" id="SSF102114">
    <property type="entry name" value="Radical SAM enzymes"/>
    <property type="match status" value="1"/>
</dbReference>
<evidence type="ECO:0000259" key="4">
    <source>
        <dbReference type="PROSITE" id="PS51918"/>
    </source>
</evidence>
<accession>A0A1I6H0K4</accession>
<dbReference type="SFLD" id="SFLDS00029">
    <property type="entry name" value="Radical_SAM"/>
    <property type="match status" value="1"/>
</dbReference>
<name>A0A1I6H0K4_9RHOB</name>
<keyword evidence="5" id="KW-0456">Lyase</keyword>
<dbReference type="Proteomes" id="UP000199658">
    <property type="component" value="Unassembled WGS sequence"/>
</dbReference>
<keyword evidence="1" id="KW-0479">Metal-binding</keyword>
<dbReference type="Pfam" id="PF04055">
    <property type="entry name" value="Radical_SAM"/>
    <property type="match status" value="1"/>
</dbReference>
<dbReference type="NCBIfam" id="NF033668">
    <property type="entry name" value="rSAM_PA0069"/>
    <property type="match status" value="1"/>
</dbReference>